<gene>
    <name evidence="2" type="ORF">VTK73DRAFT_4940</name>
</gene>
<evidence type="ECO:0000313" key="2">
    <source>
        <dbReference type="EMBL" id="KAL1836728.1"/>
    </source>
</evidence>
<dbReference type="Proteomes" id="UP001586593">
    <property type="component" value="Unassembled WGS sequence"/>
</dbReference>
<organism evidence="2 3">
    <name type="scientific">Phialemonium thermophilum</name>
    <dbReference type="NCBI Taxonomy" id="223376"/>
    <lineage>
        <taxon>Eukaryota</taxon>
        <taxon>Fungi</taxon>
        <taxon>Dikarya</taxon>
        <taxon>Ascomycota</taxon>
        <taxon>Pezizomycotina</taxon>
        <taxon>Sordariomycetes</taxon>
        <taxon>Sordariomycetidae</taxon>
        <taxon>Cephalothecales</taxon>
        <taxon>Cephalothecaceae</taxon>
        <taxon>Phialemonium</taxon>
    </lineage>
</organism>
<proteinExistence type="predicted"/>
<name>A0ABR3V4M5_9PEZI</name>
<dbReference type="EMBL" id="JAZHXJ010002781">
    <property type="protein sequence ID" value="KAL1836728.1"/>
    <property type="molecule type" value="Genomic_DNA"/>
</dbReference>
<keyword evidence="3" id="KW-1185">Reference proteome</keyword>
<feature type="region of interest" description="Disordered" evidence="1">
    <location>
        <begin position="13"/>
        <end position="67"/>
    </location>
</feature>
<sequence length="212" mass="22874">MADLKLWMEEITVPCGEEARESAEDDQSVAMTEEDDVEQQEEDSAAYSSEAFPGETRESSFTDTSGSVYGEENAMARAEPFLGETVLPEDEGLDGDDFSSPMSDVLYHQRLHSVPYAAMPPTMPPSDLTYAGMHHAMTNAMFGMGGSGSAGQTYRSPGSSIATVTLENFHAEHPILPPSTTTARGDDLADMGFELAFLSQADGTLEMDEFDS</sequence>
<comment type="caution">
    <text evidence="2">The sequence shown here is derived from an EMBL/GenBank/DDBJ whole genome shotgun (WGS) entry which is preliminary data.</text>
</comment>
<evidence type="ECO:0000256" key="1">
    <source>
        <dbReference type="SAM" id="MobiDB-lite"/>
    </source>
</evidence>
<feature type="compositionally biased region" description="Acidic residues" evidence="1">
    <location>
        <begin position="23"/>
        <end position="44"/>
    </location>
</feature>
<evidence type="ECO:0000313" key="3">
    <source>
        <dbReference type="Proteomes" id="UP001586593"/>
    </source>
</evidence>
<reference evidence="2 3" key="1">
    <citation type="journal article" date="2024" name="Commun. Biol.">
        <title>Comparative genomic analysis of thermophilic fungi reveals convergent evolutionary adaptations and gene losses.</title>
        <authorList>
            <person name="Steindorff A.S."/>
            <person name="Aguilar-Pontes M.V."/>
            <person name="Robinson A.J."/>
            <person name="Andreopoulos B."/>
            <person name="LaButti K."/>
            <person name="Kuo A."/>
            <person name="Mondo S."/>
            <person name="Riley R."/>
            <person name="Otillar R."/>
            <person name="Haridas S."/>
            <person name="Lipzen A."/>
            <person name="Grimwood J."/>
            <person name="Schmutz J."/>
            <person name="Clum A."/>
            <person name="Reid I.D."/>
            <person name="Moisan M.C."/>
            <person name="Butler G."/>
            <person name="Nguyen T.T.M."/>
            <person name="Dewar K."/>
            <person name="Conant G."/>
            <person name="Drula E."/>
            <person name="Henrissat B."/>
            <person name="Hansel C."/>
            <person name="Singer S."/>
            <person name="Hutchinson M.I."/>
            <person name="de Vries R.P."/>
            <person name="Natvig D.O."/>
            <person name="Powell A.J."/>
            <person name="Tsang A."/>
            <person name="Grigoriev I.V."/>
        </authorList>
    </citation>
    <scope>NUCLEOTIDE SEQUENCE [LARGE SCALE GENOMIC DNA]</scope>
    <source>
        <strain evidence="2 3">ATCC 24622</strain>
    </source>
</reference>
<accession>A0ABR3V4M5</accession>
<protein>
    <submittedName>
        <fullName evidence="2">Uncharacterized protein</fullName>
    </submittedName>
</protein>